<reference evidence="1 2" key="1">
    <citation type="submission" date="2013-08" db="EMBL/GenBank/DDBJ databases">
        <authorList>
            <person name="Weinstock G."/>
            <person name="Sodergren E."/>
            <person name="Wylie T."/>
            <person name="Fulton L."/>
            <person name="Fulton R."/>
            <person name="Fronick C."/>
            <person name="O'Laughlin M."/>
            <person name="Godfrey J."/>
            <person name="Miner T."/>
            <person name="Herter B."/>
            <person name="Appelbaum E."/>
            <person name="Cordes M."/>
            <person name="Lek S."/>
            <person name="Wollam A."/>
            <person name="Pepin K.H."/>
            <person name="Palsikar V.B."/>
            <person name="Mitreva M."/>
            <person name="Wilson R.K."/>
        </authorList>
    </citation>
    <scope>NUCLEOTIDE SEQUENCE [LARGE SCALE GENOMIC DNA]</scope>
    <source>
        <strain evidence="1 2">F0184</strain>
    </source>
</reference>
<dbReference type="PATRIC" id="fig|888019.4.peg.1075"/>
<proteinExistence type="predicted"/>
<gene>
    <name evidence="1" type="ORF">HMPREF0742_01268</name>
</gene>
<dbReference type="AlphaFoldDB" id="U7V3V2"/>
<organism evidence="1 2">
    <name type="scientific">Rothia aeria F0184</name>
    <dbReference type="NCBI Taxonomy" id="888019"/>
    <lineage>
        <taxon>Bacteria</taxon>
        <taxon>Bacillati</taxon>
        <taxon>Actinomycetota</taxon>
        <taxon>Actinomycetes</taxon>
        <taxon>Micrococcales</taxon>
        <taxon>Micrococcaceae</taxon>
        <taxon>Rothia</taxon>
    </lineage>
</organism>
<sequence length="45" mass="5012">MLLVWHIEASPRRMHAHQTTPPPLFRFVNQPLETGGSTTVSAVTV</sequence>
<dbReference type="HOGENOM" id="CLU_3204817_0_0_11"/>
<evidence type="ECO:0000313" key="1">
    <source>
        <dbReference type="EMBL" id="ERT66225.1"/>
    </source>
</evidence>
<evidence type="ECO:0000313" key="2">
    <source>
        <dbReference type="Proteomes" id="UP000017174"/>
    </source>
</evidence>
<dbReference type="EMBL" id="AXZG01000037">
    <property type="protein sequence ID" value="ERT66225.1"/>
    <property type="molecule type" value="Genomic_DNA"/>
</dbReference>
<name>U7V3V2_9MICC</name>
<comment type="caution">
    <text evidence="1">The sequence shown here is derived from an EMBL/GenBank/DDBJ whole genome shotgun (WGS) entry which is preliminary data.</text>
</comment>
<protein>
    <submittedName>
        <fullName evidence="1">Uncharacterized protein</fullName>
    </submittedName>
</protein>
<accession>U7V3V2</accession>
<dbReference type="Proteomes" id="UP000017174">
    <property type="component" value="Unassembled WGS sequence"/>
</dbReference>